<accession>A0AAW2FTC7</accession>
<dbReference type="EMBL" id="JADYXP020000008">
    <property type="protein sequence ID" value="KAL0119214.1"/>
    <property type="molecule type" value="Genomic_DNA"/>
</dbReference>
<protein>
    <submittedName>
        <fullName evidence="1">Uncharacterized protein</fullName>
    </submittedName>
</protein>
<sequence length="123" mass="14441">MRSSNVEITRLTCVVPSHQRSYGIRWCARSESNYASLYKLNSPDTLLAVNIKFQPATRVVNHHFNPNKLRIRWQYYQRTDREALNLLLARGTFINFQMAQFSGGTCGRFSTHEFTRKQLKKKK</sequence>
<reference evidence="1 2" key="1">
    <citation type="submission" date="2023-03" db="EMBL/GenBank/DDBJ databases">
        <title>High recombination rates correlate with genetic variation in Cardiocondyla obscurior ants.</title>
        <authorList>
            <person name="Errbii M."/>
        </authorList>
    </citation>
    <scope>NUCLEOTIDE SEQUENCE [LARGE SCALE GENOMIC DNA]</scope>
    <source>
        <strain evidence="1">Alpha-2009</strain>
        <tissue evidence="1">Whole body</tissue>
    </source>
</reference>
<evidence type="ECO:0000313" key="1">
    <source>
        <dbReference type="EMBL" id="KAL0119214.1"/>
    </source>
</evidence>
<keyword evidence="2" id="KW-1185">Reference proteome</keyword>
<dbReference type="AlphaFoldDB" id="A0AAW2FTC7"/>
<proteinExistence type="predicted"/>
<comment type="caution">
    <text evidence="1">The sequence shown here is derived from an EMBL/GenBank/DDBJ whole genome shotgun (WGS) entry which is preliminary data.</text>
</comment>
<dbReference type="Proteomes" id="UP001430953">
    <property type="component" value="Unassembled WGS sequence"/>
</dbReference>
<organism evidence="1 2">
    <name type="scientific">Cardiocondyla obscurior</name>
    <dbReference type="NCBI Taxonomy" id="286306"/>
    <lineage>
        <taxon>Eukaryota</taxon>
        <taxon>Metazoa</taxon>
        <taxon>Ecdysozoa</taxon>
        <taxon>Arthropoda</taxon>
        <taxon>Hexapoda</taxon>
        <taxon>Insecta</taxon>
        <taxon>Pterygota</taxon>
        <taxon>Neoptera</taxon>
        <taxon>Endopterygota</taxon>
        <taxon>Hymenoptera</taxon>
        <taxon>Apocrita</taxon>
        <taxon>Aculeata</taxon>
        <taxon>Formicoidea</taxon>
        <taxon>Formicidae</taxon>
        <taxon>Myrmicinae</taxon>
        <taxon>Cardiocondyla</taxon>
    </lineage>
</organism>
<evidence type="ECO:0000313" key="2">
    <source>
        <dbReference type="Proteomes" id="UP001430953"/>
    </source>
</evidence>
<gene>
    <name evidence="1" type="ORF">PUN28_009655</name>
</gene>
<name>A0AAW2FTC7_9HYME</name>